<accession>A0A813AC74</accession>
<dbReference type="Gene3D" id="1.10.420.10">
    <property type="entry name" value="Peroxidase, domain 2"/>
    <property type="match status" value="1"/>
</dbReference>
<dbReference type="Proteomes" id="UP000601435">
    <property type="component" value="Unassembled WGS sequence"/>
</dbReference>
<evidence type="ECO:0000313" key="2">
    <source>
        <dbReference type="Proteomes" id="UP000601435"/>
    </source>
</evidence>
<dbReference type="EMBL" id="CAJNJA010057919">
    <property type="protein sequence ID" value="CAE7863856.1"/>
    <property type="molecule type" value="Genomic_DNA"/>
</dbReference>
<dbReference type="AlphaFoldDB" id="A0A813AC74"/>
<comment type="caution">
    <text evidence="1">The sequence shown here is derived from an EMBL/GenBank/DDBJ whole genome shotgun (WGS) entry which is preliminary data.</text>
</comment>
<keyword evidence="2" id="KW-1185">Reference proteome</keyword>
<gene>
    <name evidence="1" type="primary">alxA</name>
    <name evidence="1" type="ORF">SNEC2469_LOCUS27479</name>
</gene>
<reference evidence="1" key="1">
    <citation type="submission" date="2021-02" db="EMBL/GenBank/DDBJ databases">
        <authorList>
            <person name="Dougan E. K."/>
            <person name="Rhodes N."/>
            <person name="Thang M."/>
            <person name="Chan C."/>
        </authorList>
    </citation>
    <scope>NUCLEOTIDE SEQUENCE</scope>
</reference>
<protein>
    <submittedName>
        <fullName evidence="1">AlxA protein</fullName>
    </submittedName>
</protein>
<evidence type="ECO:0000313" key="1">
    <source>
        <dbReference type="EMBL" id="CAE7863856.1"/>
    </source>
</evidence>
<dbReference type="Gene3D" id="1.10.520.10">
    <property type="match status" value="1"/>
</dbReference>
<organism evidence="1 2">
    <name type="scientific">Symbiodinium necroappetens</name>
    <dbReference type="NCBI Taxonomy" id="1628268"/>
    <lineage>
        <taxon>Eukaryota</taxon>
        <taxon>Sar</taxon>
        <taxon>Alveolata</taxon>
        <taxon>Dinophyceae</taxon>
        <taxon>Suessiales</taxon>
        <taxon>Symbiodiniaceae</taxon>
        <taxon>Symbiodinium</taxon>
    </lineage>
</organism>
<sequence>MPGSTPCFDTGIFAETSVNQVNRPSCYCSGFALRLQCLRGNRRIAFTGGRVDAPEERAVAPGRLPGAEHGLAAGMEVDEEGRLKGWENLAQHIRDVFGRMGITDREAEEEVLRSSARLNDYSKHGVLGEELCKLRQTKNLTAIFIQAGVFQKLGDDSCFFPPMRERYAQHLERNGVAGATVTFVHRQMVCKGHASQQRRLGRTSAQRATSLSRASTLMHSPSMPNPYGLLIVQHSKLRVCPIETRMPRGEGPMDQEYADEAYHRCKEGLDAKSNCSELLEKRHWIFAKRSAAVHQRLSEWFSANPGTLIAVLHPEFEKLKNWPSGVSVFRFLPTQRLESQCETRIEEAEHWFRTSAPPPTKAEL</sequence>
<name>A0A813AC74_9DINO</name>
<proteinExistence type="predicted"/>